<reference evidence="3 4" key="1">
    <citation type="submission" date="2016-10" db="EMBL/GenBank/DDBJ databases">
        <authorList>
            <person name="de Groot N.N."/>
        </authorList>
    </citation>
    <scope>NUCLEOTIDE SEQUENCE [LARGE SCALE GENOMIC DNA]</scope>
    <source>
        <strain evidence="3 4">DSM 2698</strain>
    </source>
</reference>
<dbReference type="EMBL" id="FMVW01000001">
    <property type="protein sequence ID" value="SCZ23340.1"/>
    <property type="molecule type" value="Genomic_DNA"/>
</dbReference>
<dbReference type="PANTHER" id="PTHR42760">
    <property type="entry name" value="SHORT-CHAIN DEHYDROGENASES/REDUCTASES FAMILY MEMBER"/>
    <property type="match status" value="1"/>
</dbReference>
<dbReference type="GO" id="GO:0016616">
    <property type="term" value="F:oxidoreductase activity, acting on the CH-OH group of donors, NAD or NADP as acceptor"/>
    <property type="evidence" value="ECO:0007669"/>
    <property type="project" value="UniProtKB-ARBA"/>
</dbReference>
<dbReference type="PANTHER" id="PTHR42760:SF123">
    <property type="entry name" value="OXIDOREDUCTASE"/>
    <property type="match status" value="1"/>
</dbReference>
<dbReference type="Pfam" id="PF13561">
    <property type="entry name" value="adh_short_C2"/>
    <property type="match status" value="1"/>
</dbReference>
<evidence type="ECO:0000259" key="2">
    <source>
        <dbReference type="SMART" id="SM00822"/>
    </source>
</evidence>
<proteinExistence type="inferred from homology"/>
<dbReference type="GO" id="GO:0030497">
    <property type="term" value="P:fatty acid elongation"/>
    <property type="evidence" value="ECO:0007669"/>
    <property type="project" value="TreeGrafter"/>
</dbReference>
<dbReference type="Gene3D" id="3.40.50.720">
    <property type="entry name" value="NAD(P)-binding Rossmann-like Domain"/>
    <property type="match status" value="1"/>
</dbReference>
<dbReference type="InterPro" id="IPR036291">
    <property type="entry name" value="NAD(P)-bd_dom_sf"/>
</dbReference>
<accession>A0A1G5MFW0</accession>
<dbReference type="AlphaFoldDB" id="A0A1G5MFW0"/>
<dbReference type="FunFam" id="3.40.50.720:FF:000084">
    <property type="entry name" value="Short-chain dehydrogenase reductase"/>
    <property type="match status" value="1"/>
</dbReference>
<dbReference type="PRINTS" id="PR00080">
    <property type="entry name" value="SDRFAMILY"/>
</dbReference>
<comment type="similarity">
    <text evidence="1">Belongs to the short-chain dehydrogenases/reductases (SDR) family.</text>
</comment>
<sequence length="247" mass="25502">MSGHVVVAGGASGIGLATARLLAHSGFQVSVLDASRESLAGADAELRGGDALLLEADITDEDAVDEALDEAEETFGPPVGLVNSAGFARDLSFEATDAEGFREALEVNLTGCFITAKAVVLRMVDGGAVVNVSSVSGLRGFPGRIADAAAKGGLIAMTQAMAAELGPKGIRVNAVAVGAIDTPHIHQLHDAEMRRLWRDHIPQRRYGEPEEVAAAVHFLLSEAGGYINGHVLCVDGGFLAAGILRPD</sequence>
<name>A0A1G5MFW0_AFIMA</name>
<dbReference type="InterPro" id="IPR057326">
    <property type="entry name" value="KR_dom"/>
</dbReference>
<evidence type="ECO:0000256" key="1">
    <source>
        <dbReference type="ARBA" id="ARBA00006484"/>
    </source>
</evidence>
<dbReference type="STRING" id="1120955.SAMN03080610_00519"/>
<dbReference type="RefSeq" id="WP_244514388.1">
    <property type="nucleotide sequence ID" value="NZ_FMVW01000001.1"/>
</dbReference>
<organism evidence="3 4">
    <name type="scientific">Afifella marina DSM 2698</name>
    <dbReference type="NCBI Taxonomy" id="1120955"/>
    <lineage>
        <taxon>Bacteria</taxon>
        <taxon>Pseudomonadati</taxon>
        <taxon>Pseudomonadota</taxon>
        <taxon>Alphaproteobacteria</taxon>
        <taxon>Hyphomicrobiales</taxon>
        <taxon>Afifellaceae</taxon>
        <taxon>Afifella</taxon>
    </lineage>
</organism>
<protein>
    <submittedName>
        <fullName evidence="3">NAD(P)-dependent dehydrogenase, short-chain alcohol dehydrogenase family</fullName>
    </submittedName>
</protein>
<evidence type="ECO:0000313" key="3">
    <source>
        <dbReference type="EMBL" id="SCZ23340.1"/>
    </source>
</evidence>
<gene>
    <name evidence="3" type="ORF">SAMN03080610_00519</name>
</gene>
<dbReference type="SMART" id="SM00822">
    <property type="entry name" value="PKS_KR"/>
    <property type="match status" value="1"/>
</dbReference>
<evidence type="ECO:0000313" key="4">
    <source>
        <dbReference type="Proteomes" id="UP000199347"/>
    </source>
</evidence>
<keyword evidence="4" id="KW-1185">Reference proteome</keyword>
<dbReference type="Proteomes" id="UP000199347">
    <property type="component" value="Unassembled WGS sequence"/>
</dbReference>
<dbReference type="PRINTS" id="PR00081">
    <property type="entry name" value="GDHRDH"/>
</dbReference>
<dbReference type="SUPFAM" id="SSF51735">
    <property type="entry name" value="NAD(P)-binding Rossmann-fold domains"/>
    <property type="match status" value="1"/>
</dbReference>
<dbReference type="InterPro" id="IPR002347">
    <property type="entry name" value="SDR_fam"/>
</dbReference>
<feature type="domain" description="Ketoreductase" evidence="2">
    <location>
        <begin position="3"/>
        <end position="200"/>
    </location>
</feature>